<reference evidence="1 2" key="1">
    <citation type="submission" date="2019-03" db="EMBL/GenBank/DDBJ databases">
        <title>Genomic Encyclopedia of Type Strains, Phase IV (KMG-IV): sequencing the most valuable type-strain genomes for metagenomic binning, comparative biology and taxonomic classification.</title>
        <authorList>
            <person name="Goeker M."/>
        </authorList>
    </citation>
    <scope>NUCLEOTIDE SEQUENCE [LARGE SCALE GENOMIC DNA]</scope>
    <source>
        <strain evidence="1 2">DSM 19377</strain>
    </source>
</reference>
<dbReference type="InterPro" id="IPR043519">
    <property type="entry name" value="NT_sf"/>
</dbReference>
<comment type="caution">
    <text evidence="1">The sequence shown here is derived from an EMBL/GenBank/DDBJ whole genome shotgun (WGS) entry which is preliminary data.</text>
</comment>
<organism evidence="1 2">
    <name type="scientific">Scopulibacillus darangshiensis</name>
    <dbReference type="NCBI Taxonomy" id="442528"/>
    <lineage>
        <taxon>Bacteria</taxon>
        <taxon>Bacillati</taxon>
        <taxon>Bacillota</taxon>
        <taxon>Bacilli</taxon>
        <taxon>Bacillales</taxon>
        <taxon>Sporolactobacillaceae</taxon>
        <taxon>Scopulibacillus</taxon>
    </lineage>
</organism>
<dbReference type="CDD" id="cd05403">
    <property type="entry name" value="NT_KNTase_like"/>
    <property type="match status" value="1"/>
</dbReference>
<dbReference type="Gene3D" id="3.30.460.10">
    <property type="entry name" value="Beta Polymerase, domain 2"/>
    <property type="match status" value="1"/>
</dbReference>
<evidence type="ECO:0000313" key="2">
    <source>
        <dbReference type="Proteomes" id="UP000295416"/>
    </source>
</evidence>
<sequence>MAIREPAEAVALDYMAHAYPTCKVGLLAGSVVRGQGTPRSDLDIFIIDNQFPSSFRESLHYKNWPVECFVHNDRSYQAFFENDCERARPSLPQMVSEGIVLKDDGFAEKIKAEAKALLKKGPKSWTQEELKIKRYFLTDLLDDFEGCKDRSEGIFIAGKLAEAAHEFVLRTNGQWIGSGKWIKRALDRFDSSFSKRFADAFDSYYRHDDKQQILTLIDNILQPYGGRLFEGFSLQS</sequence>
<proteinExistence type="predicted"/>
<keyword evidence="2" id="KW-1185">Reference proteome</keyword>
<evidence type="ECO:0000313" key="1">
    <source>
        <dbReference type="EMBL" id="TCP22139.1"/>
    </source>
</evidence>
<accession>A0A4R2NKM6</accession>
<gene>
    <name evidence="1" type="ORF">EV207_13729</name>
</gene>
<dbReference type="EMBL" id="SLXK01000037">
    <property type="protein sequence ID" value="TCP22139.1"/>
    <property type="molecule type" value="Genomic_DNA"/>
</dbReference>
<dbReference type="RefSeq" id="WP_132747604.1">
    <property type="nucleotide sequence ID" value="NZ_SLXK01000037.1"/>
</dbReference>
<dbReference type="OrthoDB" id="43980at2"/>
<dbReference type="SUPFAM" id="SSF81301">
    <property type="entry name" value="Nucleotidyltransferase"/>
    <property type="match status" value="1"/>
</dbReference>
<dbReference type="Proteomes" id="UP000295416">
    <property type="component" value="Unassembled WGS sequence"/>
</dbReference>
<name>A0A4R2NKM6_9BACL</name>
<protein>
    <recommendedName>
        <fullName evidence="3">Nucleotidyltransferase-like protein</fullName>
    </recommendedName>
</protein>
<evidence type="ECO:0008006" key="3">
    <source>
        <dbReference type="Google" id="ProtNLM"/>
    </source>
</evidence>
<dbReference type="AlphaFoldDB" id="A0A4R2NKM6"/>